<dbReference type="InterPro" id="IPR013655">
    <property type="entry name" value="PAS_fold_3"/>
</dbReference>
<organism evidence="12 13">
    <name type="scientific">Prosthecobacter dejongeii</name>
    <dbReference type="NCBI Taxonomy" id="48465"/>
    <lineage>
        <taxon>Bacteria</taxon>
        <taxon>Pseudomonadati</taxon>
        <taxon>Verrucomicrobiota</taxon>
        <taxon>Verrucomicrobiia</taxon>
        <taxon>Verrucomicrobiales</taxon>
        <taxon>Verrucomicrobiaceae</taxon>
        <taxon>Prosthecobacter</taxon>
    </lineage>
</organism>
<feature type="domain" description="PAS" evidence="10">
    <location>
        <begin position="313"/>
        <end position="356"/>
    </location>
</feature>
<dbReference type="GO" id="GO:0016020">
    <property type="term" value="C:membrane"/>
    <property type="evidence" value="ECO:0007669"/>
    <property type="project" value="InterPro"/>
</dbReference>
<dbReference type="EC" id="2.7.13.3" evidence="2"/>
<dbReference type="EMBL" id="JACHIF010000008">
    <property type="protein sequence ID" value="MBB5039463.1"/>
    <property type="molecule type" value="Genomic_DNA"/>
</dbReference>
<evidence type="ECO:0000256" key="9">
    <source>
        <dbReference type="SAM" id="MobiDB-lite"/>
    </source>
</evidence>
<dbReference type="CDD" id="cd00130">
    <property type="entry name" value="PAS"/>
    <property type="match status" value="4"/>
</dbReference>
<evidence type="ECO:0000256" key="8">
    <source>
        <dbReference type="ARBA" id="ARBA00023012"/>
    </source>
</evidence>
<dbReference type="GO" id="GO:0000155">
    <property type="term" value="F:phosphorelay sensor kinase activity"/>
    <property type="evidence" value="ECO:0007669"/>
    <property type="project" value="InterPro"/>
</dbReference>
<evidence type="ECO:0000313" key="13">
    <source>
        <dbReference type="Proteomes" id="UP000534294"/>
    </source>
</evidence>
<dbReference type="Pfam" id="PF08448">
    <property type="entry name" value="PAS_4"/>
    <property type="match status" value="1"/>
</dbReference>
<evidence type="ECO:0000256" key="2">
    <source>
        <dbReference type="ARBA" id="ARBA00012438"/>
    </source>
</evidence>
<dbReference type="GO" id="GO:0046983">
    <property type="term" value="F:protein dimerization activity"/>
    <property type="evidence" value="ECO:0007669"/>
    <property type="project" value="InterPro"/>
</dbReference>
<keyword evidence="5" id="KW-0547">Nucleotide-binding</keyword>
<keyword evidence="4" id="KW-0808">Transferase</keyword>
<keyword evidence="7" id="KW-0067">ATP-binding</keyword>
<dbReference type="SMART" id="SM00086">
    <property type="entry name" value="PAC"/>
    <property type="match status" value="3"/>
</dbReference>
<dbReference type="InterPro" id="IPR003594">
    <property type="entry name" value="HATPase_dom"/>
</dbReference>
<evidence type="ECO:0000256" key="4">
    <source>
        <dbReference type="ARBA" id="ARBA00022679"/>
    </source>
</evidence>
<dbReference type="SUPFAM" id="SSF55874">
    <property type="entry name" value="ATPase domain of HSP90 chaperone/DNA topoisomerase II/histidine kinase"/>
    <property type="match status" value="1"/>
</dbReference>
<dbReference type="CDD" id="cd16917">
    <property type="entry name" value="HATPase_UhpB-NarQ-NarX-like"/>
    <property type="match status" value="1"/>
</dbReference>
<dbReference type="Pfam" id="PF13426">
    <property type="entry name" value="PAS_9"/>
    <property type="match status" value="2"/>
</dbReference>
<evidence type="ECO:0000256" key="1">
    <source>
        <dbReference type="ARBA" id="ARBA00000085"/>
    </source>
</evidence>
<dbReference type="InterPro" id="IPR000700">
    <property type="entry name" value="PAS-assoc_C"/>
</dbReference>
<dbReference type="NCBIfam" id="TIGR00229">
    <property type="entry name" value="sensory_box"/>
    <property type="match status" value="4"/>
</dbReference>
<dbReference type="Gene3D" id="3.30.565.10">
    <property type="entry name" value="Histidine kinase-like ATPase, C-terminal domain"/>
    <property type="match status" value="1"/>
</dbReference>
<dbReference type="AlphaFoldDB" id="A0A7W7YNK9"/>
<feature type="domain" description="PAC" evidence="11">
    <location>
        <begin position="514"/>
        <end position="567"/>
    </location>
</feature>
<dbReference type="InterPro" id="IPR001610">
    <property type="entry name" value="PAC"/>
</dbReference>
<sequence length="786" mass="89067">MSLNPQQNYILRDPHDRVEGVFAAKGELSEMDLEERNLVHKIERRNGYSARSALLDSQDSEPLCNAWIDGIEDRVAYIYDFESQQLIENGERLAGLYGYASEEIQSLPEGWDSLVHPDDLERVRLGRETLTRGQAETVTVQMRVACRDGRWEWIQHDWRALRRNSQGEMTRAIGFVQVITPLALSTQALRNEASLNALCRTLVEEWVDGIFLVDEQWRILFANQGALDTLGYTQAELHGRSIKHVVQMDLGKKKEPTLPKTCQKVTIRGSHLQKDGGKHKVEVVLRRLPGERVLVTTRDIREQLAAEEFTRRQAAYYRGLFENNPSGVAVFDTTLQITKVNSALRYMLGYTDKQLIQMRIPDLLDGQNRPEEDFWKQVVEANSKPRREIEITLKRREGKSLYAHAAVTFLPDTAHESGQGIIIFTDISARRQAEQELKRQSQLNDTLVRESAAMIGLVDLQGHIQKVNPAVEKISGYSAKELVGKTIWESGLVDTEELPRARERLKKLIEGAPRVTAISRARTKSGDLRIIQVHNTATRNADQQIEGFIITAIDITEQQRLQHHLMEAIEQEQARIGHDLHDGVGQLLTGIGALVEMLQLRLKGTEESEAARIHELVRQAIQQVRQLSRNMSPTAIQHRDLAASLELLADTVRTSFRRECTFITEMEVKVTDSSISSHLFRIAQESINNAIRHGNPTHIEISLRQEGPTQAVMEIYNDGRAFDCRPGFEGIGLRVMHYRASLIHADFSVNCPPEGGVRITCKFPLPSEEGSPQATTKPNQKQKYKP</sequence>
<dbReference type="InterPro" id="IPR050482">
    <property type="entry name" value="Sensor_HK_TwoCompSys"/>
</dbReference>
<evidence type="ECO:0000259" key="10">
    <source>
        <dbReference type="PROSITE" id="PS50112"/>
    </source>
</evidence>
<feature type="domain" description="PAS" evidence="10">
    <location>
        <begin position="200"/>
        <end position="241"/>
    </location>
</feature>
<reference evidence="12 13" key="1">
    <citation type="submission" date="2020-08" db="EMBL/GenBank/DDBJ databases">
        <title>Genomic Encyclopedia of Type Strains, Phase IV (KMG-IV): sequencing the most valuable type-strain genomes for metagenomic binning, comparative biology and taxonomic classification.</title>
        <authorList>
            <person name="Goeker M."/>
        </authorList>
    </citation>
    <scope>NUCLEOTIDE SEQUENCE [LARGE SCALE GENOMIC DNA]</scope>
    <source>
        <strain evidence="12 13">DSM 12251</strain>
    </source>
</reference>
<protein>
    <recommendedName>
        <fullName evidence="2">histidine kinase</fullName>
        <ecNumber evidence="2">2.7.13.3</ecNumber>
    </recommendedName>
</protein>
<dbReference type="InterPro" id="IPR011712">
    <property type="entry name" value="Sig_transdc_His_kin_sub3_dim/P"/>
</dbReference>
<dbReference type="PANTHER" id="PTHR24421">
    <property type="entry name" value="NITRATE/NITRITE SENSOR PROTEIN NARX-RELATED"/>
    <property type="match status" value="1"/>
</dbReference>
<evidence type="ECO:0000256" key="6">
    <source>
        <dbReference type="ARBA" id="ARBA00022777"/>
    </source>
</evidence>
<dbReference type="InterPro" id="IPR036890">
    <property type="entry name" value="HATPase_C_sf"/>
</dbReference>
<feature type="region of interest" description="Disordered" evidence="9">
    <location>
        <begin position="764"/>
        <end position="786"/>
    </location>
</feature>
<accession>A0A7W7YNK9</accession>
<keyword evidence="6" id="KW-0418">Kinase</keyword>
<dbReference type="Pfam" id="PF07730">
    <property type="entry name" value="HisKA_3"/>
    <property type="match status" value="1"/>
</dbReference>
<dbReference type="InterPro" id="IPR000014">
    <property type="entry name" value="PAS"/>
</dbReference>
<dbReference type="PANTHER" id="PTHR24421:SF10">
    <property type="entry name" value="NITRATE_NITRITE SENSOR PROTEIN NARQ"/>
    <property type="match status" value="1"/>
</dbReference>
<dbReference type="Gene3D" id="3.30.450.20">
    <property type="entry name" value="PAS domain"/>
    <property type="match status" value="4"/>
</dbReference>
<keyword evidence="8" id="KW-0902">Two-component regulatory system</keyword>
<evidence type="ECO:0000256" key="5">
    <source>
        <dbReference type="ARBA" id="ARBA00022741"/>
    </source>
</evidence>
<gene>
    <name evidence="12" type="ORF">HNQ64_003735</name>
</gene>
<dbReference type="InterPro" id="IPR013656">
    <property type="entry name" value="PAS_4"/>
</dbReference>
<dbReference type="SMART" id="SM00091">
    <property type="entry name" value="PAS"/>
    <property type="match status" value="4"/>
</dbReference>
<comment type="caution">
    <text evidence="12">The sequence shown here is derived from an EMBL/GenBank/DDBJ whole genome shotgun (WGS) entry which is preliminary data.</text>
</comment>
<dbReference type="PROSITE" id="PS50112">
    <property type="entry name" value="PAS"/>
    <property type="match status" value="3"/>
</dbReference>
<evidence type="ECO:0000313" key="12">
    <source>
        <dbReference type="EMBL" id="MBB5039463.1"/>
    </source>
</evidence>
<dbReference type="Pfam" id="PF02518">
    <property type="entry name" value="HATPase_c"/>
    <property type="match status" value="1"/>
</dbReference>
<comment type="catalytic activity">
    <reaction evidence="1">
        <text>ATP + protein L-histidine = ADP + protein N-phospho-L-histidine.</text>
        <dbReference type="EC" id="2.7.13.3"/>
    </reaction>
</comment>
<feature type="compositionally biased region" description="Polar residues" evidence="9">
    <location>
        <begin position="770"/>
        <end position="779"/>
    </location>
</feature>
<keyword evidence="3" id="KW-0597">Phosphoprotein</keyword>
<dbReference type="InterPro" id="IPR035965">
    <property type="entry name" value="PAS-like_dom_sf"/>
</dbReference>
<evidence type="ECO:0000256" key="3">
    <source>
        <dbReference type="ARBA" id="ARBA00022553"/>
    </source>
</evidence>
<evidence type="ECO:0000256" key="7">
    <source>
        <dbReference type="ARBA" id="ARBA00022840"/>
    </source>
</evidence>
<name>A0A7W7YNK9_9BACT</name>
<keyword evidence="13" id="KW-1185">Reference proteome</keyword>
<dbReference type="Pfam" id="PF08447">
    <property type="entry name" value="PAS_3"/>
    <property type="match status" value="1"/>
</dbReference>
<dbReference type="SUPFAM" id="SSF55785">
    <property type="entry name" value="PYP-like sensor domain (PAS domain)"/>
    <property type="match status" value="4"/>
</dbReference>
<dbReference type="PROSITE" id="PS50113">
    <property type="entry name" value="PAC"/>
    <property type="match status" value="2"/>
</dbReference>
<dbReference type="GO" id="GO:0005524">
    <property type="term" value="F:ATP binding"/>
    <property type="evidence" value="ECO:0007669"/>
    <property type="project" value="UniProtKB-KW"/>
</dbReference>
<evidence type="ECO:0000259" key="11">
    <source>
        <dbReference type="PROSITE" id="PS50113"/>
    </source>
</evidence>
<dbReference type="RefSeq" id="WP_184211255.1">
    <property type="nucleotide sequence ID" value="NZ_JACHIF010000008.1"/>
</dbReference>
<dbReference type="Proteomes" id="UP000534294">
    <property type="component" value="Unassembled WGS sequence"/>
</dbReference>
<proteinExistence type="predicted"/>
<feature type="domain" description="PAC" evidence="11">
    <location>
        <begin position="387"/>
        <end position="439"/>
    </location>
</feature>
<dbReference type="Gene3D" id="1.20.5.1930">
    <property type="match status" value="1"/>
</dbReference>
<feature type="domain" description="PAS" evidence="10">
    <location>
        <begin position="440"/>
        <end position="512"/>
    </location>
</feature>